<evidence type="ECO:0000313" key="3">
    <source>
        <dbReference type="EMBL" id="TWU11165.1"/>
    </source>
</evidence>
<dbReference type="RefSeq" id="WP_146597486.1">
    <property type="nucleotide sequence ID" value="NZ_SJPT01000017.1"/>
</dbReference>
<dbReference type="Pfam" id="PF07963">
    <property type="entry name" value="N_methyl"/>
    <property type="match status" value="1"/>
</dbReference>
<dbReference type="Pfam" id="PF07596">
    <property type="entry name" value="SBP_bac_10"/>
    <property type="match status" value="1"/>
</dbReference>
<feature type="domain" description="DUF1559" evidence="2">
    <location>
        <begin position="48"/>
        <end position="304"/>
    </location>
</feature>
<proteinExistence type="predicted"/>
<keyword evidence="1" id="KW-0472">Membrane</keyword>
<sequence length="322" mass="34538">MNHIHPQRYHLLPQRSGVQHSRGFTLVELLVVIAIIGVLVGLLLPAVQAAREAARRMQCSNNFKQVGLAMHNYHDSHRVFPMGAGITGGCSGETGRHIFSWGVHILPYLEQASLYDNVIFENSAEVVNLAANYTTDNFLTPVEAYLCPSNPQGDKLVNSGFGASLNGVGMPRTDMAGVADSRSWKCFYSSGTEGVRPTSTGDGVLYAFSKTKFRDIIDGTSNTLMVGEITGDIRTATGFSTLNGTSYTVYDVYDTSAGINGPFTVPGGGTFAFRPQGFSSFHPGGGHFLFSDGSVHFLSENMDSGILSALTTRLGGETVGEY</sequence>
<feature type="transmembrane region" description="Helical" evidence="1">
    <location>
        <begin position="24"/>
        <end position="47"/>
    </location>
</feature>
<gene>
    <name evidence="3" type="ORF">Pla52o_56030</name>
</gene>
<reference evidence="3 4" key="1">
    <citation type="submission" date="2019-02" db="EMBL/GenBank/DDBJ databases">
        <title>Deep-cultivation of Planctomycetes and their phenomic and genomic characterization uncovers novel biology.</title>
        <authorList>
            <person name="Wiegand S."/>
            <person name="Jogler M."/>
            <person name="Boedeker C."/>
            <person name="Pinto D."/>
            <person name="Vollmers J."/>
            <person name="Rivas-Marin E."/>
            <person name="Kohn T."/>
            <person name="Peeters S.H."/>
            <person name="Heuer A."/>
            <person name="Rast P."/>
            <person name="Oberbeckmann S."/>
            <person name="Bunk B."/>
            <person name="Jeske O."/>
            <person name="Meyerdierks A."/>
            <person name="Storesund J.E."/>
            <person name="Kallscheuer N."/>
            <person name="Luecker S."/>
            <person name="Lage O.M."/>
            <person name="Pohl T."/>
            <person name="Merkel B.J."/>
            <person name="Hornburger P."/>
            <person name="Mueller R.-W."/>
            <person name="Bruemmer F."/>
            <person name="Labrenz M."/>
            <person name="Spormann A.M."/>
            <person name="Op Den Camp H."/>
            <person name="Overmann J."/>
            <person name="Amann R."/>
            <person name="Jetten M.S.M."/>
            <person name="Mascher T."/>
            <person name="Medema M.H."/>
            <person name="Devos D.P."/>
            <person name="Kaster A.-K."/>
            <person name="Ovreas L."/>
            <person name="Rohde M."/>
            <person name="Galperin M.Y."/>
            <person name="Jogler C."/>
        </authorList>
    </citation>
    <scope>NUCLEOTIDE SEQUENCE [LARGE SCALE GENOMIC DNA]</scope>
    <source>
        <strain evidence="3 4">Pla52o</strain>
    </source>
</reference>
<keyword evidence="1" id="KW-1133">Transmembrane helix</keyword>
<dbReference type="EMBL" id="SJPT01000017">
    <property type="protein sequence ID" value="TWU11165.1"/>
    <property type="molecule type" value="Genomic_DNA"/>
</dbReference>
<name>A0A5C6BG62_9BACT</name>
<dbReference type="AlphaFoldDB" id="A0A5C6BG62"/>
<dbReference type="NCBIfam" id="TIGR04294">
    <property type="entry name" value="pre_pil_HX9DG"/>
    <property type="match status" value="1"/>
</dbReference>
<organism evidence="3 4">
    <name type="scientific">Novipirellula galeiformis</name>
    <dbReference type="NCBI Taxonomy" id="2528004"/>
    <lineage>
        <taxon>Bacteria</taxon>
        <taxon>Pseudomonadati</taxon>
        <taxon>Planctomycetota</taxon>
        <taxon>Planctomycetia</taxon>
        <taxon>Pirellulales</taxon>
        <taxon>Pirellulaceae</taxon>
        <taxon>Novipirellula</taxon>
    </lineage>
</organism>
<keyword evidence="4" id="KW-1185">Reference proteome</keyword>
<dbReference type="Proteomes" id="UP000316304">
    <property type="component" value="Unassembled WGS sequence"/>
</dbReference>
<evidence type="ECO:0000313" key="4">
    <source>
        <dbReference type="Proteomes" id="UP000316304"/>
    </source>
</evidence>
<dbReference type="NCBIfam" id="TIGR02532">
    <property type="entry name" value="IV_pilin_GFxxxE"/>
    <property type="match status" value="1"/>
</dbReference>
<dbReference type="Gene3D" id="3.30.700.10">
    <property type="entry name" value="Glycoprotein, Type 4 Pilin"/>
    <property type="match status" value="1"/>
</dbReference>
<protein>
    <submittedName>
        <fullName evidence="3">Putative major pilin subunit</fullName>
    </submittedName>
</protein>
<comment type="caution">
    <text evidence="3">The sequence shown here is derived from an EMBL/GenBank/DDBJ whole genome shotgun (WGS) entry which is preliminary data.</text>
</comment>
<dbReference type="InterPro" id="IPR012902">
    <property type="entry name" value="N_methyl_site"/>
</dbReference>
<dbReference type="PANTHER" id="PTHR30093">
    <property type="entry name" value="GENERAL SECRETION PATHWAY PROTEIN G"/>
    <property type="match status" value="1"/>
</dbReference>
<dbReference type="InterPro" id="IPR027558">
    <property type="entry name" value="Pre_pil_HX9DG_C"/>
</dbReference>
<dbReference type="PANTHER" id="PTHR30093:SF2">
    <property type="entry name" value="TYPE II SECRETION SYSTEM PROTEIN H"/>
    <property type="match status" value="1"/>
</dbReference>
<evidence type="ECO:0000259" key="2">
    <source>
        <dbReference type="Pfam" id="PF07596"/>
    </source>
</evidence>
<evidence type="ECO:0000256" key="1">
    <source>
        <dbReference type="SAM" id="Phobius"/>
    </source>
</evidence>
<dbReference type="PROSITE" id="PS00409">
    <property type="entry name" value="PROKAR_NTER_METHYL"/>
    <property type="match status" value="1"/>
</dbReference>
<dbReference type="SUPFAM" id="SSF54523">
    <property type="entry name" value="Pili subunits"/>
    <property type="match status" value="1"/>
</dbReference>
<dbReference type="InterPro" id="IPR011453">
    <property type="entry name" value="DUF1559"/>
</dbReference>
<keyword evidence="1" id="KW-0812">Transmembrane</keyword>
<accession>A0A5C6BG62</accession>
<dbReference type="OrthoDB" id="255848at2"/>
<dbReference type="InterPro" id="IPR045584">
    <property type="entry name" value="Pilin-like"/>
</dbReference>